<reference evidence="2" key="1">
    <citation type="journal article" date="2014" name="BMC Genomics">
        <title>Genome characteristics reveal the impact of lichenization on lichen-forming fungus Endocarpon pusillum Hedwig (Verrucariales, Ascomycota).</title>
        <authorList>
            <person name="Wang Y.-Y."/>
            <person name="Liu B."/>
            <person name="Zhang X.-Y."/>
            <person name="Zhou Q.-M."/>
            <person name="Zhang T."/>
            <person name="Li H."/>
            <person name="Yu Y.-F."/>
            <person name="Zhang X.-L."/>
            <person name="Hao X.-Y."/>
            <person name="Wang M."/>
            <person name="Wang L."/>
            <person name="Wei J.-C."/>
        </authorList>
    </citation>
    <scope>NUCLEOTIDE SEQUENCE [LARGE SCALE GENOMIC DNA]</scope>
    <source>
        <strain evidence="2">Z07020 / HMAS-L-300199</strain>
    </source>
</reference>
<evidence type="ECO:0000313" key="2">
    <source>
        <dbReference type="Proteomes" id="UP000019373"/>
    </source>
</evidence>
<dbReference type="HOGENOM" id="CLU_1695446_0_0_1"/>
<protein>
    <submittedName>
        <fullName evidence="1">Uncharacterized protein</fullName>
    </submittedName>
</protein>
<keyword evidence="2" id="KW-1185">Reference proteome</keyword>
<dbReference type="Proteomes" id="UP000019373">
    <property type="component" value="Unassembled WGS sequence"/>
</dbReference>
<sequence>MHGEPRSFGPTTCLVTARYCPLLPKLDPLSSIRSQKHPSSRLRFRTRMEGKQSVSTNNLLETKVPGGGVKRKLDPRSFVPTVWYNQYPGFLGPGDAFDTWFDSTTKSGSAEQFPPLAGLADWTWSDRFDTIDRISYLKFTRLNDASEPYSSNTIR</sequence>
<proteinExistence type="predicted"/>
<accession>U1I4J4</accession>
<dbReference type="EMBL" id="KE720675">
    <property type="protein sequence ID" value="ERF77039.1"/>
    <property type="molecule type" value="Genomic_DNA"/>
</dbReference>
<evidence type="ECO:0000313" key="1">
    <source>
        <dbReference type="EMBL" id="ERF77039.1"/>
    </source>
</evidence>
<name>U1I4J4_ENDPU</name>
<dbReference type="GeneID" id="19242823"/>
<organism evidence="1 2">
    <name type="scientific">Endocarpon pusillum (strain Z07020 / HMAS-L-300199)</name>
    <name type="common">Lichen-forming fungus</name>
    <dbReference type="NCBI Taxonomy" id="1263415"/>
    <lineage>
        <taxon>Eukaryota</taxon>
        <taxon>Fungi</taxon>
        <taxon>Dikarya</taxon>
        <taxon>Ascomycota</taxon>
        <taxon>Pezizomycotina</taxon>
        <taxon>Eurotiomycetes</taxon>
        <taxon>Chaetothyriomycetidae</taxon>
        <taxon>Verrucariales</taxon>
        <taxon>Verrucariaceae</taxon>
        <taxon>Endocarpon</taxon>
    </lineage>
</organism>
<dbReference type="AlphaFoldDB" id="U1I4J4"/>
<gene>
    <name evidence="1" type="ORF">EPUS_07945</name>
</gene>
<dbReference type="RefSeq" id="XP_007785627.1">
    <property type="nucleotide sequence ID" value="XM_007787437.1"/>
</dbReference>